<dbReference type="Pfam" id="PF04392">
    <property type="entry name" value="ABC_sub_bind"/>
    <property type="match status" value="1"/>
</dbReference>
<dbReference type="PANTHER" id="PTHR35271:SF1">
    <property type="entry name" value="ABC TRANSPORTER, SUBSTRATE-BINDING LIPOPROTEIN"/>
    <property type="match status" value="1"/>
</dbReference>
<comment type="caution">
    <text evidence="2">The sequence shown here is derived from an EMBL/GenBank/DDBJ whole genome shotgun (WGS) entry which is preliminary data.</text>
</comment>
<dbReference type="RefSeq" id="WP_026456624.1">
    <property type="nucleotide sequence ID" value="NZ_JAAKIZ010000001.1"/>
</dbReference>
<evidence type="ECO:0000313" key="3">
    <source>
        <dbReference type="Proteomes" id="UP000078435"/>
    </source>
</evidence>
<protein>
    <recommendedName>
        <fullName evidence="4">Sugar ABC transporter</fullName>
    </recommendedName>
</protein>
<sequence length="324" mass="36227">MLKSLMLVLLCTLPLPLWAAHILVISSYHAGYSWDQSYNEGLREGLKGDHTFSHFYMDTKRHPASNYDEVADRALAYYHKVKPDLVVLGDDIAIQYLANDIASFGTPVVFLGMNENPRNNGLVGHVKITGVLERPLLKRSISEMSQLMGGLGKALVLFDASHVARTAIEYEFKQQTSLRIGRTLIDSQQIGDYASWQKAILDARKNGYQAIFIGLYHTLADPNGQHVNEQTALAWASAHSPVPLFSFWEFSVGKGKSIGGLVLDGHEQGIKAAELINTILAGTFPRRLSPRAALRGEYVFSKYELARWGLTLPERWQSKAQWRD</sequence>
<evidence type="ECO:0000313" key="2">
    <source>
        <dbReference type="EMBL" id="KXU80855.1"/>
    </source>
</evidence>
<reference evidence="2 3" key="1">
    <citation type="submission" date="2016-02" db="EMBL/GenBank/DDBJ databases">
        <title>Draft genome sequence of Aeromonas trota strain 1999lcr isolated from cerebrospinal fluid (CSF).</title>
        <authorList>
            <person name="Dallagassa C.B."/>
            <person name="Prediger K.C."/>
            <person name="Weiss V.A."/>
            <person name="Assis F.E."/>
            <person name="Baura V."/>
            <person name="Cruz L.M."/>
            <person name="Souza E.M."/>
            <person name="Pedrosa F.O."/>
            <person name="Fadel-Picheth C.M."/>
        </authorList>
    </citation>
    <scope>NUCLEOTIDE SEQUENCE [LARGE SCALE GENOMIC DNA]</scope>
    <source>
        <strain evidence="2 3">1999lcr</strain>
    </source>
</reference>
<dbReference type="Proteomes" id="UP000078435">
    <property type="component" value="Unassembled WGS sequence"/>
</dbReference>
<dbReference type="Gene3D" id="3.40.50.2300">
    <property type="match status" value="2"/>
</dbReference>
<evidence type="ECO:0000256" key="1">
    <source>
        <dbReference type="SAM" id="SignalP"/>
    </source>
</evidence>
<name>A0A175VJG4_AEREN</name>
<dbReference type="PANTHER" id="PTHR35271">
    <property type="entry name" value="ABC TRANSPORTER, SUBSTRATE-BINDING LIPOPROTEIN-RELATED"/>
    <property type="match status" value="1"/>
</dbReference>
<dbReference type="InterPro" id="IPR007487">
    <property type="entry name" value="ABC_transpt-TYRBP-like"/>
</dbReference>
<dbReference type="AlphaFoldDB" id="A0A175VJG4"/>
<dbReference type="EMBL" id="JMGO02000003">
    <property type="protein sequence ID" value="KXU80855.1"/>
    <property type="molecule type" value="Genomic_DNA"/>
</dbReference>
<keyword evidence="1" id="KW-0732">Signal</keyword>
<accession>A0A175VJG4</accession>
<proteinExistence type="predicted"/>
<dbReference type="OrthoDB" id="1550623at2"/>
<feature type="chain" id="PRO_5008042996" description="Sugar ABC transporter" evidence="1">
    <location>
        <begin position="20"/>
        <end position="324"/>
    </location>
</feature>
<organism evidence="2 3">
    <name type="scientific">Aeromonas enteropelogenes</name>
    <name type="common">Aeromonas trota</name>
    <dbReference type="NCBI Taxonomy" id="29489"/>
    <lineage>
        <taxon>Bacteria</taxon>
        <taxon>Pseudomonadati</taxon>
        <taxon>Pseudomonadota</taxon>
        <taxon>Gammaproteobacteria</taxon>
        <taxon>Aeromonadales</taxon>
        <taxon>Aeromonadaceae</taxon>
        <taxon>Aeromonas</taxon>
    </lineage>
</organism>
<evidence type="ECO:0008006" key="4">
    <source>
        <dbReference type="Google" id="ProtNLM"/>
    </source>
</evidence>
<feature type="signal peptide" evidence="1">
    <location>
        <begin position="1"/>
        <end position="19"/>
    </location>
</feature>
<gene>
    <name evidence="2" type="ORF">LCR_12295</name>
</gene>